<dbReference type="AlphaFoldDB" id="A0A6A4PPX2"/>
<reference evidence="3" key="1">
    <citation type="journal article" date="2020" name="Nat. Commun.">
        <title>Genome sequence of the cluster root forming white lupin.</title>
        <authorList>
            <person name="Hufnagel B."/>
            <person name="Marques A."/>
            <person name="Soriano A."/>
            <person name="Marques L."/>
            <person name="Divol F."/>
            <person name="Doumas P."/>
            <person name="Sallet E."/>
            <person name="Mancinotti D."/>
            <person name="Carrere S."/>
            <person name="Marande W."/>
            <person name="Arribat S."/>
            <person name="Keller J."/>
            <person name="Huneau C."/>
            <person name="Blein T."/>
            <person name="Aime D."/>
            <person name="Laguerre M."/>
            <person name="Taylor J."/>
            <person name="Schubert V."/>
            <person name="Nelson M."/>
            <person name="Geu-Flores F."/>
            <person name="Crespi M."/>
            <person name="Gallardo-Guerrero K."/>
            <person name="Delaux P.-M."/>
            <person name="Salse J."/>
            <person name="Berges H."/>
            <person name="Guyot R."/>
            <person name="Gouzy J."/>
            <person name="Peret B."/>
        </authorList>
    </citation>
    <scope>NUCLEOTIDE SEQUENCE [LARGE SCALE GENOMIC DNA]</scope>
    <source>
        <strain evidence="3">cv. Amiga</strain>
    </source>
</reference>
<evidence type="ECO:0000256" key="1">
    <source>
        <dbReference type="SAM" id="SignalP"/>
    </source>
</evidence>
<organism evidence="2 3">
    <name type="scientific">Lupinus albus</name>
    <name type="common">White lupine</name>
    <name type="synonym">Lupinus termis</name>
    <dbReference type="NCBI Taxonomy" id="3870"/>
    <lineage>
        <taxon>Eukaryota</taxon>
        <taxon>Viridiplantae</taxon>
        <taxon>Streptophyta</taxon>
        <taxon>Embryophyta</taxon>
        <taxon>Tracheophyta</taxon>
        <taxon>Spermatophyta</taxon>
        <taxon>Magnoliopsida</taxon>
        <taxon>eudicotyledons</taxon>
        <taxon>Gunneridae</taxon>
        <taxon>Pentapetalae</taxon>
        <taxon>rosids</taxon>
        <taxon>fabids</taxon>
        <taxon>Fabales</taxon>
        <taxon>Fabaceae</taxon>
        <taxon>Papilionoideae</taxon>
        <taxon>50 kb inversion clade</taxon>
        <taxon>genistoids sensu lato</taxon>
        <taxon>core genistoids</taxon>
        <taxon>Genisteae</taxon>
        <taxon>Lupinus</taxon>
    </lineage>
</organism>
<gene>
    <name evidence="2" type="ORF">Lalb_Chr11g0061891</name>
</gene>
<keyword evidence="3" id="KW-1185">Reference proteome</keyword>
<feature type="signal peptide" evidence="1">
    <location>
        <begin position="1"/>
        <end position="19"/>
    </location>
</feature>
<accession>A0A6A4PPX2</accession>
<evidence type="ECO:0008006" key="4">
    <source>
        <dbReference type="Google" id="ProtNLM"/>
    </source>
</evidence>
<protein>
    <recommendedName>
        <fullName evidence="4">Secreted protein</fullName>
    </recommendedName>
</protein>
<evidence type="ECO:0000313" key="2">
    <source>
        <dbReference type="EMBL" id="KAE9603529.1"/>
    </source>
</evidence>
<dbReference type="Proteomes" id="UP000447434">
    <property type="component" value="Chromosome 11"/>
</dbReference>
<sequence>MTLMRFHLFLSSFFVYSSSLKSTAMDELLPLSFSPFFFYFFHFNFQLLTSTFVHTNKSQCCIPKKEKRNL</sequence>
<proteinExistence type="predicted"/>
<evidence type="ECO:0000313" key="3">
    <source>
        <dbReference type="Proteomes" id="UP000447434"/>
    </source>
</evidence>
<dbReference type="EMBL" id="WOCE01000011">
    <property type="protein sequence ID" value="KAE9603529.1"/>
    <property type="molecule type" value="Genomic_DNA"/>
</dbReference>
<keyword evidence="1" id="KW-0732">Signal</keyword>
<comment type="caution">
    <text evidence="2">The sequence shown here is derived from an EMBL/GenBank/DDBJ whole genome shotgun (WGS) entry which is preliminary data.</text>
</comment>
<name>A0A6A4PPX2_LUPAL</name>
<feature type="chain" id="PRO_5025523402" description="Secreted protein" evidence="1">
    <location>
        <begin position="20"/>
        <end position="70"/>
    </location>
</feature>